<dbReference type="Pfam" id="PF16213">
    <property type="entry name" value="DCB"/>
    <property type="match status" value="1"/>
</dbReference>
<dbReference type="SUPFAM" id="SSF48371">
    <property type="entry name" value="ARM repeat"/>
    <property type="match status" value="1"/>
</dbReference>
<evidence type="ECO:0000256" key="2">
    <source>
        <dbReference type="ARBA" id="ARBA00022448"/>
    </source>
</evidence>
<dbReference type="InterPro" id="IPR016024">
    <property type="entry name" value="ARM-type_fold"/>
</dbReference>
<keyword evidence="2" id="KW-0813">Transport</keyword>
<keyword evidence="3" id="KW-0653">Protein transport</keyword>
<dbReference type="Pfam" id="PF12783">
    <property type="entry name" value="Sec7-like_HUS"/>
    <property type="match status" value="1"/>
</dbReference>
<proteinExistence type="inferred from homology"/>
<dbReference type="InterPro" id="IPR032629">
    <property type="entry name" value="DCB_dom"/>
</dbReference>
<dbReference type="PANTHER" id="PTHR10663:SF333">
    <property type="entry name" value="PROTEIN MON2 HOMOLOG"/>
    <property type="match status" value="1"/>
</dbReference>
<dbReference type="PANTHER" id="PTHR10663">
    <property type="entry name" value="GUANYL-NUCLEOTIDE EXCHANGE FACTOR"/>
    <property type="match status" value="1"/>
</dbReference>
<gene>
    <name evidence="8" type="ORF">MUCCIDRAFT_137846</name>
</gene>
<dbReference type="Proteomes" id="UP000077051">
    <property type="component" value="Unassembled WGS sequence"/>
</dbReference>
<feature type="region of interest" description="Disordered" evidence="4">
    <location>
        <begin position="644"/>
        <end position="666"/>
    </location>
</feature>
<evidence type="ECO:0000259" key="5">
    <source>
        <dbReference type="Pfam" id="PF12783"/>
    </source>
</evidence>
<feature type="domain" description="Mon2/Sec7/BIG1-like HUS" evidence="5">
    <location>
        <begin position="202"/>
        <end position="354"/>
    </location>
</feature>
<evidence type="ECO:0000259" key="7">
    <source>
        <dbReference type="Pfam" id="PF16213"/>
    </source>
</evidence>
<evidence type="ECO:0000256" key="4">
    <source>
        <dbReference type="SAM" id="MobiDB-lite"/>
    </source>
</evidence>
<evidence type="ECO:0000313" key="8">
    <source>
        <dbReference type="EMBL" id="OAD06304.1"/>
    </source>
</evidence>
<dbReference type="InterPro" id="IPR032817">
    <property type="entry name" value="Mon2_C"/>
</dbReference>
<dbReference type="OrthoDB" id="294853at2759"/>
<name>A0A168NI80_MUCCL</name>
<evidence type="ECO:0000256" key="3">
    <source>
        <dbReference type="ARBA" id="ARBA00022927"/>
    </source>
</evidence>
<keyword evidence="9" id="KW-1185">Reference proteome</keyword>
<dbReference type="STRING" id="747725.A0A168NI80"/>
<evidence type="ECO:0000256" key="1">
    <source>
        <dbReference type="ARBA" id="ARBA00008144"/>
    </source>
</evidence>
<comment type="similarity">
    <text evidence="1">Belongs to the MON2 family.</text>
</comment>
<dbReference type="EMBL" id="AMYB01000002">
    <property type="protein sequence ID" value="OAD06304.1"/>
    <property type="molecule type" value="Genomic_DNA"/>
</dbReference>
<protein>
    <recommendedName>
        <fullName evidence="10">Protein MON2 homolog</fullName>
    </recommendedName>
</protein>
<evidence type="ECO:0000313" key="9">
    <source>
        <dbReference type="Proteomes" id="UP000077051"/>
    </source>
</evidence>
<sequence length="1675" mass="185266">MSGLTAFLQTELLTLSSEARRKHPEIKEAAERLSVILRSFKERPGYSIANELAKTEDALRPFVLACETKQVKLVTIAIGCIQKLISFHAIPETSVRTILRTLTDISTHGVEIQLKILQTVLPLLNNYRSVHDDILAEALLICFRLQDSKIVVVNNTAAATLRQLVIFVFDKVAKEDSQQQAATDTTAEVEISTGEKIQLRPCAKDAYYLFRDLCLLTNGDHPQYLRLNHLSKTFGLELIESVLSNHYKLFREHNELSSILKELVCPMFIKNFSEKSEFPQTMRLTRVVSILIKKFNEILVMECEIFLSMFVKILEPENPLWLRVLAMEIFKGVCSDAQLTSSIYKWYDGQNNSSTNVFRDMITGFGRLATEKPQSIGANQGGRDSFEYSGGSASGGSGGAGYHLSAHANQSSSSGLESGLSTANSTMRIQCIDQLDKADPPAIPDTYIFYLALVCLNSIADGLAGFALSNFSPGSVIKQKQEEKESKDVRVVTDMANVAWPGLLAAMSFYLTANLDEELFQSTMRSYQNFTNVCGVLDLVTPRDAFLTNLCKNSIPIIPLFTSIGTVSSAVASVNQAAVAFADLPIQQQQALSNITLNEKNLYSLRVLLNITMFLSSVLGSSWYLVLETLQLADFLLFNRPTPKGSSTGPGGSGGSGSAGAAGTNPATPIANSLRRTITGSSNTSSSNQQTNNQMMDADHLTIISASFQRLFENSKYLDDDSFIAFSSALCRMSSEVSGTPFIDQASSLPTSSKASKAVSYTGALYHGQSKIFNTRSFAIDKLEYIATLDMDRLINTQKESSSRIWDIIMTHLIATANYPLTPAPIRAQCCETISNIITIAMNHVLSEYNKVNESTQNRLLLALNQCINYTPPANEEALIQETLASNPKAFSEVQKMGLETLNNLLQTSGHSFTCGWGLILDMLRHVATPAAAAAAASPEIKTNERASIDTTASSIMAGSIMAAAGPKSATGLIKVAFSSLQLICTDFLSLLSPDCLRQCIATLGSFGMQSDDLNISLTAVGLLWNLSDFIQTRRIDLAKEGTQAEEKIDKESINIDLTLSNEDDSNPRTYSILWMLLLLQLSHTCIDWRPEVRNGANQTLFRTITMNGHVLGPHLWNACIWEVLFPLLDSIKMSSIRFMLHHSRDTADKQWDETKVLILTGISSIFQDFLQDLHGLEHFQRAFTLLLAHLEDSCLRSSQEVSLASIKSFKAIVTIDPNFKDAAKLMAFSSNSKNWLADDDAELQSLTLSLSSSSVAPISDDFTQDTLTSFVTLFTDLYKLISSNFTLEDVSSLLSVLRNVLVYSTSPQYRPDVDHVSPLQEAVLEAVQTLDMNTDGVPPLVLADLAEYMTLAFLSPPEDGQNKNRGYIPPSQRKFSTVTYIALNKKCNTLVATLFQAHVHVLSLYTEGVFERIIGAYGLPMKLKYDCPPSFKHGDDKTPLWKLATTGLLEVLKPGLEALEAFGEDVPTERFCGVWRTLVDILEGSLLSPSSPPESMKIEELDVDEHFDISVLSVIQNDIVVHMGQPRVPLEVIEKLVSVIRESSRLYYIEDTNDRSSDIAGTTGTIVPVMKESFAYASFMTLFSLCSCEKQDFPEVRKRIAQVVIPVLLERCETILRNYTADEPLLGRCPFPRVRKEEMLFLLKQSIQLKLQENIMTLNDDDSKSKFYMSRKAK</sequence>
<organism evidence="8 9">
    <name type="scientific">Mucor lusitanicus CBS 277.49</name>
    <dbReference type="NCBI Taxonomy" id="747725"/>
    <lineage>
        <taxon>Eukaryota</taxon>
        <taxon>Fungi</taxon>
        <taxon>Fungi incertae sedis</taxon>
        <taxon>Mucoromycota</taxon>
        <taxon>Mucoromycotina</taxon>
        <taxon>Mucoromycetes</taxon>
        <taxon>Mucorales</taxon>
        <taxon>Mucorineae</taxon>
        <taxon>Mucoraceae</taxon>
        <taxon>Mucor</taxon>
    </lineage>
</organism>
<reference evidence="8 9" key="1">
    <citation type="submission" date="2015-06" db="EMBL/GenBank/DDBJ databases">
        <title>Expansion of signal transduction pathways in fungi by whole-genome duplication.</title>
        <authorList>
            <consortium name="DOE Joint Genome Institute"/>
            <person name="Corrochano L.M."/>
            <person name="Kuo A."/>
            <person name="Marcet-Houben M."/>
            <person name="Polaino S."/>
            <person name="Salamov A."/>
            <person name="Villalobos J.M."/>
            <person name="Alvarez M.I."/>
            <person name="Avalos J."/>
            <person name="Benito E.P."/>
            <person name="Benoit I."/>
            <person name="Burger G."/>
            <person name="Camino L.P."/>
            <person name="Canovas D."/>
            <person name="Cerda-Olmedo E."/>
            <person name="Cheng J.-F."/>
            <person name="Dominguez A."/>
            <person name="Elias M."/>
            <person name="Eslava A.P."/>
            <person name="Glaser F."/>
            <person name="Grimwood J."/>
            <person name="Gutierrez G."/>
            <person name="Heitman J."/>
            <person name="Henrissat B."/>
            <person name="Iturriaga E.A."/>
            <person name="Lang B.F."/>
            <person name="Lavin J.L."/>
            <person name="Lee S."/>
            <person name="Li W."/>
            <person name="Lindquist E."/>
            <person name="Lopez-Garcia S."/>
            <person name="Luque E.M."/>
            <person name="Marcos A.T."/>
            <person name="Martin J."/>
            <person name="Mccluskey K."/>
            <person name="Medina H.R."/>
            <person name="Miralles-Duran A."/>
            <person name="Miyazaki A."/>
            <person name="Munoz-Torres E."/>
            <person name="Oguiza J.A."/>
            <person name="Ohm R."/>
            <person name="Olmedo M."/>
            <person name="Orejas M."/>
            <person name="Ortiz-Castellanos L."/>
            <person name="Pisabarro A.G."/>
            <person name="Rodriguez-Romero J."/>
            <person name="Ruiz-Herrera J."/>
            <person name="Ruiz-Vazquez R."/>
            <person name="Sanz C."/>
            <person name="Schackwitz W."/>
            <person name="Schmutz J."/>
            <person name="Shahriari M."/>
            <person name="Shelest E."/>
            <person name="Silva-Franco F."/>
            <person name="Soanes D."/>
            <person name="Syed K."/>
            <person name="Tagua V.G."/>
            <person name="Talbot N.J."/>
            <person name="Thon M."/>
            <person name="De Vries R.P."/>
            <person name="Wiebenga A."/>
            <person name="Yadav J.S."/>
            <person name="Braun E.L."/>
            <person name="Baker S."/>
            <person name="Garre V."/>
            <person name="Horwitz B."/>
            <person name="Torres-Martinez S."/>
            <person name="Idnurm A."/>
            <person name="Herrera-Estrella A."/>
            <person name="Gabaldon T."/>
            <person name="Grigoriev I.V."/>
        </authorList>
    </citation>
    <scope>NUCLEOTIDE SEQUENCE [LARGE SCALE GENOMIC DNA]</scope>
    <source>
        <strain evidence="8 9">CBS 277.49</strain>
    </source>
</reference>
<dbReference type="GO" id="GO:0015031">
    <property type="term" value="P:protein transport"/>
    <property type="evidence" value="ECO:0007669"/>
    <property type="project" value="UniProtKB-KW"/>
</dbReference>
<dbReference type="InterPro" id="IPR032691">
    <property type="entry name" value="Mon2/Sec7/BIG1-like_HUS"/>
</dbReference>
<feature type="domain" description="Mon2/Sec7/BIG1-like dimerisation and cyclophilin-binding" evidence="7">
    <location>
        <begin position="3"/>
        <end position="176"/>
    </location>
</feature>
<dbReference type="Pfam" id="PF16206">
    <property type="entry name" value="Mon2_C"/>
    <property type="match status" value="2"/>
</dbReference>
<dbReference type="GO" id="GO:0005794">
    <property type="term" value="C:Golgi apparatus"/>
    <property type="evidence" value="ECO:0007669"/>
    <property type="project" value="UniProtKB-ARBA"/>
</dbReference>
<feature type="domain" description="Mon2 C-terminal" evidence="6">
    <location>
        <begin position="986"/>
        <end position="1225"/>
    </location>
</feature>
<evidence type="ECO:0008006" key="10">
    <source>
        <dbReference type="Google" id="ProtNLM"/>
    </source>
</evidence>
<feature type="compositionally biased region" description="Gly residues" evidence="4">
    <location>
        <begin position="648"/>
        <end position="660"/>
    </location>
</feature>
<evidence type="ECO:0000259" key="6">
    <source>
        <dbReference type="Pfam" id="PF16206"/>
    </source>
</evidence>
<feature type="domain" description="Mon2 C-terminal" evidence="6">
    <location>
        <begin position="1264"/>
        <end position="1646"/>
    </location>
</feature>
<dbReference type="VEuPathDB" id="FungiDB:MUCCIDRAFT_137846"/>
<comment type="caution">
    <text evidence="8">The sequence shown here is derived from an EMBL/GenBank/DDBJ whole genome shotgun (WGS) entry which is preliminary data.</text>
</comment>
<accession>A0A168NI80</accession>